<keyword evidence="1" id="KW-1133">Transmembrane helix</keyword>
<evidence type="ECO:0000313" key="2">
    <source>
        <dbReference type="EMBL" id="ASA55371.1"/>
    </source>
</evidence>
<sequence>MGERELSRIGFIVYWLGCIVVFTYLLNHDWQQFYDSFSLICTFIPALCSLLIRKHESIDEKCLRFIKVNWISAGLTTVYGIILSMSYIPFDPEGLVVGFSVAILPIFYAFSATLVLAPLVTEKH</sequence>
<dbReference type="KEGG" id="vga:BSQ33_06260"/>
<protein>
    <submittedName>
        <fullName evidence="2">Uncharacterized protein</fullName>
    </submittedName>
</protein>
<feature type="transmembrane region" description="Helical" evidence="1">
    <location>
        <begin position="94"/>
        <end position="120"/>
    </location>
</feature>
<dbReference type="EMBL" id="CP018835">
    <property type="protein sequence ID" value="ASA55371.1"/>
    <property type="molecule type" value="Genomic_DNA"/>
</dbReference>
<keyword evidence="1" id="KW-0812">Transmembrane</keyword>
<evidence type="ECO:0000256" key="1">
    <source>
        <dbReference type="SAM" id="Phobius"/>
    </source>
</evidence>
<organism evidence="2 3">
    <name type="scientific">Vibrio gazogenes</name>
    <dbReference type="NCBI Taxonomy" id="687"/>
    <lineage>
        <taxon>Bacteria</taxon>
        <taxon>Pseudomonadati</taxon>
        <taxon>Pseudomonadota</taxon>
        <taxon>Gammaproteobacteria</taxon>
        <taxon>Vibrionales</taxon>
        <taxon>Vibrionaceae</taxon>
        <taxon>Vibrio</taxon>
    </lineage>
</organism>
<dbReference type="AlphaFoldDB" id="A0A1Z2SDZ6"/>
<feature type="transmembrane region" description="Helical" evidence="1">
    <location>
        <begin position="65"/>
        <end position="88"/>
    </location>
</feature>
<feature type="transmembrane region" description="Helical" evidence="1">
    <location>
        <begin position="9"/>
        <end position="27"/>
    </location>
</feature>
<feature type="transmembrane region" description="Helical" evidence="1">
    <location>
        <begin position="33"/>
        <end position="53"/>
    </location>
</feature>
<name>A0A1Z2SDZ6_VIBGA</name>
<reference evidence="2 3" key="1">
    <citation type="submission" date="2016-12" db="EMBL/GenBank/DDBJ databases">
        <authorList>
            <person name="Song W.-J."/>
            <person name="Kurnit D.M."/>
        </authorList>
    </citation>
    <scope>NUCLEOTIDE SEQUENCE [LARGE SCALE GENOMIC DNA]</scope>
    <source>
        <strain evidence="2 3">ATCC 43942</strain>
    </source>
</reference>
<evidence type="ECO:0000313" key="3">
    <source>
        <dbReference type="Proteomes" id="UP000196708"/>
    </source>
</evidence>
<dbReference type="Proteomes" id="UP000196708">
    <property type="component" value="Chromosome 1"/>
</dbReference>
<accession>A0A1Z2SDZ6</accession>
<keyword evidence="1" id="KW-0472">Membrane</keyword>
<proteinExistence type="predicted"/>
<gene>
    <name evidence="2" type="ORF">BSQ33_06260</name>
</gene>
<dbReference type="OrthoDB" id="5872399at2"/>
<dbReference type="RefSeq" id="WP_088133666.1">
    <property type="nucleotide sequence ID" value="NZ_CP018835.1"/>
</dbReference>